<evidence type="ECO:0000256" key="3">
    <source>
        <dbReference type="ARBA" id="ARBA00022963"/>
    </source>
</evidence>
<protein>
    <submittedName>
        <fullName evidence="6">C45 family autoproteolytic acyltransferase/hydrolase</fullName>
    </submittedName>
</protein>
<evidence type="ECO:0000256" key="5">
    <source>
        <dbReference type="ARBA" id="ARBA00023180"/>
    </source>
</evidence>
<name>A0ABW2ZUH9_9MICO</name>
<keyword evidence="2" id="KW-0378">Hydrolase</keyword>
<keyword evidence="3" id="KW-0442">Lipid degradation</keyword>
<evidence type="ECO:0000313" key="7">
    <source>
        <dbReference type="Proteomes" id="UP001597042"/>
    </source>
</evidence>
<gene>
    <name evidence="6" type="ORF">ACFQZV_13185</name>
</gene>
<evidence type="ECO:0000256" key="2">
    <source>
        <dbReference type="ARBA" id="ARBA00022801"/>
    </source>
</evidence>
<organism evidence="6 7">
    <name type="scientific">Microbacterium koreense</name>
    <dbReference type="NCBI Taxonomy" id="323761"/>
    <lineage>
        <taxon>Bacteria</taxon>
        <taxon>Bacillati</taxon>
        <taxon>Actinomycetota</taxon>
        <taxon>Actinomycetes</taxon>
        <taxon>Micrococcales</taxon>
        <taxon>Microbacteriaceae</taxon>
        <taxon>Microbacterium</taxon>
    </lineage>
</organism>
<comment type="caution">
    <text evidence="6">The sequence shown here is derived from an EMBL/GenBank/DDBJ whole genome shotgun (WGS) entry which is preliminary data.</text>
</comment>
<dbReference type="Proteomes" id="UP001597042">
    <property type="component" value="Unassembled WGS sequence"/>
</dbReference>
<keyword evidence="1" id="KW-0732">Signal</keyword>
<dbReference type="Pfam" id="PF04916">
    <property type="entry name" value="Phospholip_B"/>
    <property type="match status" value="1"/>
</dbReference>
<evidence type="ECO:0000256" key="4">
    <source>
        <dbReference type="ARBA" id="ARBA00023098"/>
    </source>
</evidence>
<dbReference type="InterPro" id="IPR007000">
    <property type="entry name" value="PLipase_B-like"/>
</dbReference>
<evidence type="ECO:0000313" key="6">
    <source>
        <dbReference type="EMBL" id="MFD0782250.1"/>
    </source>
</evidence>
<dbReference type="RefSeq" id="WP_378752396.1">
    <property type="nucleotide sequence ID" value="NZ_JBHSSV010000009.1"/>
</dbReference>
<keyword evidence="6" id="KW-0012">Acyltransferase</keyword>
<sequence length="465" mass="52036">MGETNASALTDEQRGWVDAASREEVNGWIYLRIGGEPFARGFQHGYHVADEFAEALAAYRFMTYEQFGVTFDFFTEAAVRMHKDKIGEELTAELEGIAAGLTAAGVSVGLDDLIGWNAWMELTDYWWPTVADQYAKDQNQGPRGSHCSGFVATGSATADGRIVIGHESFDEFWAGQYFNVMMDITPVEGHRLVMQTVPGYLGSMTDYWITSAGLAVTETTIANFRGYAPDKTPEYVRARRACQYATSIDEWVGLMHEGENGGYANTWLLGDTKTNEIARYEEGLIYQKLDKLTDGAFFGCNAAFDPRIRNLEAVDTGFNDPRQQTGARRQRWMQLLDIYDGRIDVEIGKRMLADTYDPYLGYDNPSSRGICSHYDVDPMHYASDPTAVWNVPFMPAGSVDGKVAAASDVEAMNMWGRVGRADGVAFDAEEFVRQHPLWAWQAPYLKSRPSQPWTYFDQGDTLTQD</sequence>
<dbReference type="PANTHER" id="PTHR12370">
    <property type="entry name" value="PHOSPHOLIPASE B-RELATED"/>
    <property type="match status" value="1"/>
</dbReference>
<dbReference type="GO" id="GO:0016746">
    <property type="term" value="F:acyltransferase activity"/>
    <property type="evidence" value="ECO:0007669"/>
    <property type="project" value="UniProtKB-KW"/>
</dbReference>
<evidence type="ECO:0000256" key="1">
    <source>
        <dbReference type="ARBA" id="ARBA00022729"/>
    </source>
</evidence>
<dbReference type="NCBIfam" id="NF040521">
    <property type="entry name" value="C45_proenzyme"/>
    <property type="match status" value="1"/>
</dbReference>
<dbReference type="EMBL" id="JBHTIM010000001">
    <property type="protein sequence ID" value="MFD0782250.1"/>
    <property type="molecule type" value="Genomic_DNA"/>
</dbReference>
<keyword evidence="7" id="KW-1185">Reference proteome</keyword>
<dbReference type="Gene3D" id="3.60.60.30">
    <property type="match status" value="1"/>
</dbReference>
<proteinExistence type="predicted"/>
<keyword evidence="4" id="KW-0443">Lipid metabolism</keyword>
<reference evidence="7" key="1">
    <citation type="journal article" date="2019" name="Int. J. Syst. Evol. Microbiol.">
        <title>The Global Catalogue of Microorganisms (GCM) 10K type strain sequencing project: providing services to taxonomists for standard genome sequencing and annotation.</title>
        <authorList>
            <consortium name="The Broad Institute Genomics Platform"/>
            <consortium name="The Broad Institute Genome Sequencing Center for Infectious Disease"/>
            <person name="Wu L."/>
            <person name="Ma J."/>
        </authorList>
    </citation>
    <scope>NUCLEOTIDE SEQUENCE [LARGE SCALE GENOMIC DNA]</scope>
    <source>
        <strain evidence="7">CCUG 50754</strain>
    </source>
</reference>
<keyword evidence="5" id="KW-0325">Glycoprotein</keyword>
<dbReference type="InterPro" id="IPR047794">
    <property type="entry name" value="C45_proenzyme-like"/>
</dbReference>
<keyword evidence="6" id="KW-0808">Transferase</keyword>
<accession>A0ABW2ZUH9</accession>